<dbReference type="EMBL" id="QPKB01000003">
    <property type="protein sequence ID" value="RWR81044.1"/>
    <property type="molecule type" value="Genomic_DNA"/>
</dbReference>
<sequence>MGKDADPWDDSALIKAFENAITKYQKVDHKTHGESSSRKGGEEEEVTNRANEYETTLTNKSVTELCLSSYNTGASNGLPSIQNDQLGAEFSASESHEHSSAPAMRETTFEGHTESQGVEYSQLLSQYYEIEEQRQKVLYQLHQASCWDCQTFAEGSGSCLQWNACCAASQEHLPTLQTSYPGHFSCCSTCCCHCLVARCPSMPACGMGGQCSSETENSSHEITTACKVNDVRPSSSTDDSIVKAALEAAERAISSMNLNTSMTSNIEEEKATAKEERPGASHDGIPQKSGSKTDLTVVLNAWYLAGFCTGKYLSEQSLAKSQH</sequence>
<dbReference type="CDD" id="cd22851">
    <property type="entry name" value="SMN_N"/>
    <property type="match status" value="1"/>
</dbReference>
<evidence type="ECO:0000313" key="4">
    <source>
        <dbReference type="Proteomes" id="UP000283530"/>
    </source>
</evidence>
<dbReference type="AlphaFoldDB" id="A0A443NR99"/>
<dbReference type="InterPro" id="IPR049481">
    <property type="entry name" value="SMN_G2-BD"/>
</dbReference>
<keyword evidence="4" id="KW-1185">Reference proteome</keyword>
<protein>
    <recommendedName>
        <fullName evidence="2">Survival Motor Neuron Gemin2-binding domain-containing protein</fullName>
    </recommendedName>
</protein>
<feature type="domain" description="Survival Motor Neuron Gemin2-binding" evidence="2">
    <location>
        <begin position="1"/>
        <end position="26"/>
    </location>
</feature>
<evidence type="ECO:0000259" key="2">
    <source>
        <dbReference type="Pfam" id="PF20636"/>
    </source>
</evidence>
<accession>A0A443NR99</accession>
<comment type="caution">
    <text evidence="3">The sequence shown here is derived from an EMBL/GenBank/DDBJ whole genome shotgun (WGS) entry which is preliminary data.</text>
</comment>
<dbReference type="PANTHER" id="PTHR39267">
    <property type="entry name" value="SURVIVAL MOTOR NEURON-LIKE PROTEIN 1"/>
    <property type="match status" value="1"/>
</dbReference>
<dbReference type="InterPro" id="IPR040424">
    <property type="entry name" value="Smn1"/>
</dbReference>
<evidence type="ECO:0000313" key="3">
    <source>
        <dbReference type="EMBL" id="RWR81044.1"/>
    </source>
</evidence>
<organism evidence="3 4">
    <name type="scientific">Cinnamomum micranthum f. kanehirae</name>
    <dbReference type="NCBI Taxonomy" id="337451"/>
    <lineage>
        <taxon>Eukaryota</taxon>
        <taxon>Viridiplantae</taxon>
        <taxon>Streptophyta</taxon>
        <taxon>Embryophyta</taxon>
        <taxon>Tracheophyta</taxon>
        <taxon>Spermatophyta</taxon>
        <taxon>Magnoliopsida</taxon>
        <taxon>Magnoliidae</taxon>
        <taxon>Laurales</taxon>
        <taxon>Lauraceae</taxon>
        <taxon>Cinnamomum</taxon>
    </lineage>
</organism>
<feature type="compositionally biased region" description="Basic and acidic residues" evidence="1">
    <location>
        <begin position="268"/>
        <end position="280"/>
    </location>
</feature>
<dbReference type="PANTHER" id="PTHR39267:SF1">
    <property type="entry name" value="SURVIVAL MOTOR NEURON PROTEIN"/>
    <property type="match status" value="1"/>
</dbReference>
<feature type="region of interest" description="Disordered" evidence="1">
    <location>
        <begin position="25"/>
        <end position="54"/>
    </location>
</feature>
<dbReference type="OrthoDB" id="197400at2759"/>
<feature type="region of interest" description="Disordered" evidence="1">
    <location>
        <begin position="268"/>
        <end position="291"/>
    </location>
</feature>
<gene>
    <name evidence="3" type="ORF">CKAN_00971000</name>
</gene>
<dbReference type="STRING" id="337451.A0A443NR99"/>
<feature type="region of interest" description="Disordered" evidence="1">
    <location>
        <begin position="89"/>
        <end position="115"/>
    </location>
</feature>
<evidence type="ECO:0000256" key="1">
    <source>
        <dbReference type="SAM" id="MobiDB-lite"/>
    </source>
</evidence>
<proteinExistence type="predicted"/>
<name>A0A443NR99_9MAGN</name>
<dbReference type="Pfam" id="PF20636">
    <property type="entry name" value="SMN_G2-BD"/>
    <property type="match status" value="1"/>
</dbReference>
<feature type="compositionally biased region" description="Basic and acidic residues" evidence="1">
    <location>
        <begin position="25"/>
        <end position="41"/>
    </location>
</feature>
<reference evidence="3 4" key="1">
    <citation type="journal article" date="2019" name="Nat. Plants">
        <title>Stout camphor tree genome fills gaps in understanding of flowering plant genome evolution.</title>
        <authorList>
            <person name="Chaw S.M."/>
            <person name="Liu Y.C."/>
            <person name="Wu Y.W."/>
            <person name="Wang H.Y."/>
            <person name="Lin C.I."/>
            <person name="Wu C.S."/>
            <person name="Ke H.M."/>
            <person name="Chang L.Y."/>
            <person name="Hsu C.Y."/>
            <person name="Yang H.T."/>
            <person name="Sudianto E."/>
            <person name="Hsu M.H."/>
            <person name="Wu K.P."/>
            <person name="Wang L.N."/>
            <person name="Leebens-Mack J.H."/>
            <person name="Tsai I.J."/>
        </authorList>
    </citation>
    <scope>NUCLEOTIDE SEQUENCE [LARGE SCALE GENOMIC DNA]</scope>
    <source>
        <strain evidence="4">cv. Chaw 1501</strain>
        <tissue evidence="3">Young leaves</tissue>
    </source>
</reference>
<dbReference type="Proteomes" id="UP000283530">
    <property type="component" value="Unassembled WGS sequence"/>
</dbReference>